<evidence type="ECO:0000256" key="1">
    <source>
        <dbReference type="SAM" id="MobiDB-lite"/>
    </source>
</evidence>
<protein>
    <submittedName>
        <fullName evidence="2">Uncharacterized protein</fullName>
    </submittedName>
</protein>
<dbReference type="Proteomes" id="UP001152795">
    <property type="component" value="Unassembled WGS sequence"/>
</dbReference>
<evidence type="ECO:0000313" key="2">
    <source>
        <dbReference type="EMBL" id="CAB4045301.1"/>
    </source>
</evidence>
<comment type="caution">
    <text evidence="2">The sequence shown here is derived from an EMBL/GenBank/DDBJ whole genome shotgun (WGS) entry which is preliminary data.</text>
</comment>
<dbReference type="EMBL" id="CACRXK020038634">
    <property type="protein sequence ID" value="CAB4045301.1"/>
    <property type="molecule type" value="Genomic_DNA"/>
</dbReference>
<evidence type="ECO:0000313" key="3">
    <source>
        <dbReference type="Proteomes" id="UP001152795"/>
    </source>
</evidence>
<dbReference type="PANTHER" id="PTHR33198">
    <property type="entry name" value="ANK_REP_REGION DOMAIN-CONTAINING PROTEIN-RELATED"/>
    <property type="match status" value="1"/>
</dbReference>
<organism evidence="2 3">
    <name type="scientific">Paramuricea clavata</name>
    <name type="common">Red gorgonian</name>
    <name type="synonym">Violescent sea-whip</name>
    <dbReference type="NCBI Taxonomy" id="317549"/>
    <lineage>
        <taxon>Eukaryota</taxon>
        <taxon>Metazoa</taxon>
        <taxon>Cnidaria</taxon>
        <taxon>Anthozoa</taxon>
        <taxon>Octocorallia</taxon>
        <taxon>Malacalcyonacea</taxon>
        <taxon>Plexauridae</taxon>
        <taxon>Paramuricea</taxon>
    </lineage>
</organism>
<proteinExistence type="predicted"/>
<dbReference type="PANTHER" id="PTHR33198:SF20">
    <property type="entry name" value="RETROTRANSPOSON GAG DOMAIN-CONTAINING PROTEIN"/>
    <property type="match status" value="1"/>
</dbReference>
<dbReference type="AlphaFoldDB" id="A0A6S7KVU8"/>
<gene>
    <name evidence="2" type="ORF">PACLA_8A071302</name>
</gene>
<dbReference type="OrthoDB" id="8195376at2759"/>
<accession>A0A6S7KVU8</accession>
<sequence length="253" mass="29585">KIGRYYGCKGPPPKELNLDNNANIYEAWHRWKREFEFFLVTTETDKKADNIKTSTLLTCIGHRSRERFKFFNVKQQENQPIDDFINDLKTKAQECEFKELTESLIRDRIVCGVSNLKLQERLLRESDLTLDRAVLLCKADEDTRKQTDEIQKHTVDSDNKIGAVKVNGKYNRKQNNQTRNNTKYEQRPKSKYFKETKGSKFSKFKPCRYCSKLHDRGQCPAYGKVCTSCGKSNHFAAVCLTSKRVKQCMLKMK</sequence>
<name>A0A6S7KVU8_PARCT</name>
<keyword evidence="3" id="KW-1185">Reference proteome</keyword>
<feature type="non-terminal residue" evidence="2">
    <location>
        <position position="253"/>
    </location>
</feature>
<feature type="region of interest" description="Disordered" evidence="1">
    <location>
        <begin position="166"/>
        <end position="186"/>
    </location>
</feature>
<feature type="non-terminal residue" evidence="2">
    <location>
        <position position="1"/>
    </location>
</feature>
<reference evidence="2" key="1">
    <citation type="submission" date="2020-04" db="EMBL/GenBank/DDBJ databases">
        <authorList>
            <person name="Alioto T."/>
            <person name="Alioto T."/>
            <person name="Gomez Garrido J."/>
        </authorList>
    </citation>
    <scope>NUCLEOTIDE SEQUENCE</scope>
    <source>
        <strain evidence="2">A484AB</strain>
    </source>
</reference>